<feature type="region of interest" description="Disordered" evidence="1">
    <location>
        <begin position="39"/>
        <end position="65"/>
    </location>
</feature>
<evidence type="ECO:0000313" key="2">
    <source>
        <dbReference type="EMBL" id="SUM31677.1"/>
    </source>
</evidence>
<gene>
    <name evidence="2" type="ORF">NCTC12195_01112</name>
</gene>
<feature type="compositionally biased region" description="Basic residues" evidence="1">
    <location>
        <begin position="56"/>
        <end position="65"/>
    </location>
</feature>
<dbReference type="Proteomes" id="UP000255277">
    <property type="component" value="Unassembled WGS sequence"/>
</dbReference>
<dbReference type="EMBL" id="UHDK01000001">
    <property type="protein sequence ID" value="SUM31677.1"/>
    <property type="molecule type" value="Genomic_DNA"/>
</dbReference>
<accession>A0A0D0QYU6</accession>
<protein>
    <submittedName>
        <fullName evidence="2">Uncharacterized protein</fullName>
    </submittedName>
</protein>
<organism evidence="2 3">
    <name type="scientific">Staphylococcus gallinarum</name>
    <dbReference type="NCBI Taxonomy" id="1293"/>
    <lineage>
        <taxon>Bacteria</taxon>
        <taxon>Bacillati</taxon>
        <taxon>Bacillota</taxon>
        <taxon>Bacilli</taxon>
        <taxon>Bacillales</taxon>
        <taxon>Staphylococcaceae</taxon>
        <taxon>Staphylococcus</taxon>
    </lineage>
</organism>
<reference evidence="2 3" key="1">
    <citation type="submission" date="2018-06" db="EMBL/GenBank/DDBJ databases">
        <authorList>
            <consortium name="Pathogen Informatics"/>
            <person name="Doyle S."/>
        </authorList>
    </citation>
    <scope>NUCLEOTIDE SEQUENCE [LARGE SCALE GENOMIC DNA]</scope>
    <source>
        <strain evidence="2 3">NCTC12195</strain>
    </source>
</reference>
<sequence>MLMKYSAINDLFQHKQLKFNTSILMYVSVKKHEMNASYFGETPEGTGQAEDYRLKLSPRKARQQY</sequence>
<evidence type="ECO:0000313" key="3">
    <source>
        <dbReference type="Proteomes" id="UP000255277"/>
    </source>
</evidence>
<proteinExistence type="predicted"/>
<dbReference type="AlphaFoldDB" id="A0A0D0QYU6"/>
<evidence type="ECO:0000256" key="1">
    <source>
        <dbReference type="SAM" id="MobiDB-lite"/>
    </source>
</evidence>
<name>A0A0D0QYU6_STAGA</name>